<reference evidence="8 9" key="1">
    <citation type="journal article" date="2021" name="Nat. Commun.">
        <title>Incipient diploidization of the medicinal plant Perilla within 10,000 years.</title>
        <authorList>
            <person name="Zhang Y."/>
            <person name="Shen Q."/>
            <person name="Leng L."/>
            <person name="Zhang D."/>
            <person name="Chen S."/>
            <person name="Shi Y."/>
            <person name="Ning Z."/>
            <person name="Chen S."/>
        </authorList>
    </citation>
    <scope>NUCLEOTIDE SEQUENCE [LARGE SCALE GENOMIC DNA]</scope>
    <source>
        <strain evidence="9">cv. PC099</strain>
    </source>
</reference>
<dbReference type="SMART" id="SM00184">
    <property type="entry name" value="RING"/>
    <property type="match status" value="1"/>
</dbReference>
<dbReference type="EMBL" id="SDAM02029595">
    <property type="protein sequence ID" value="KAH6755654.1"/>
    <property type="molecule type" value="Genomic_DNA"/>
</dbReference>
<evidence type="ECO:0000259" key="7">
    <source>
        <dbReference type="PROSITE" id="PS50089"/>
    </source>
</evidence>
<keyword evidence="3" id="KW-0479">Metal-binding</keyword>
<evidence type="ECO:0000313" key="9">
    <source>
        <dbReference type="Proteomes" id="UP001190926"/>
    </source>
</evidence>
<protein>
    <recommendedName>
        <fullName evidence="2">RING-type E3 ubiquitin transferase</fullName>
        <ecNumber evidence="2">2.3.2.27</ecNumber>
    </recommendedName>
</protein>
<evidence type="ECO:0000256" key="6">
    <source>
        <dbReference type="PROSITE-ProRule" id="PRU00175"/>
    </source>
</evidence>
<dbReference type="GO" id="GO:0005737">
    <property type="term" value="C:cytoplasm"/>
    <property type="evidence" value="ECO:0007669"/>
    <property type="project" value="TreeGrafter"/>
</dbReference>
<proteinExistence type="predicted"/>
<keyword evidence="5" id="KW-0862">Zinc</keyword>
<organism evidence="8 9">
    <name type="scientific">Perilla frutescens var. hirtella</name>
    <name type="common">Perilla citriodora</name>
    <name type="synonym">Perilla setoyensis</name>
    <dbReference type="NCBI Taxonomy" id="608512"/>
    <lineage>
        <taxon>Eukaryota</taxon>
        <taxon>Viridiplantae</taxon>
        <taxon>Streptophyta</taxon>
        <taxon>Embryophyta</taxon>
        <taxon>Tracheophyta</taxon>
        <taxon>Spermatophyta</taxon>
        <taxon>Magnoliopsida</taxon>
        <taxon>eudicotyledons</taxon>
        <taxon>Gunneridae</taxon>
        <taxon>Pentapetalae</taxon>
        <taxon>asterids</taxon>
        <taxon>lamiids</taxon>
        <taxon>Lamiales</taxon>
        <taxon>Lamiaceae</taxon>
        <taxon>Nepetoideae</taxon>
        <taxon>Elsholtzieae</taxon>
        <taxon>Perilla</taxon>
    </lineage>
</organism>
<dbReference type="EC" id="2.3.2.27" evidence="2"/>
<evidence type="ECO:0000256" key="2">
    <source>
        <dbReference type="ARBA" id="ARBA00012483"/>
    </source>
</evidence>
<dbReference type="PROSITE" id="PS50089">
    <property type="entry name" value="ZF_RING_2"/>
    <property type="match status" value="1"/>
</dbReference>
<evidence type="ECO:0000313" key="8">
    <source>
        <dbReference type="EMBL" id="KAH6755654.1"/>
    </source>
</evidence>
<gene>
    <name evidence="8" type="ORF">C2S53_010518</name>
</gene>
<dbReference type="Gene3D" id="3.30.40.10">
    <property type="entry name" value="Zinc/RING finger domain, C3HC4 (zinc finger)"/>
    <property type="match status" value="1"/>
</dbReference>
<dbReference type="PANTHER" id="PTHR15710">
    <property type="entry name" value="E3 UBIQUITIN-PROTEIN LIGASE PRAJA"/>
    <property type="match status" value="1"/>
</dbReference>
<dbReference type="GO" id="GO:0061630">
    <property type="term" value="F:ubiquitin protein ligase activity"/>
    <property type="evidence" value="ECO:0007669"/>
    <property type="project" value="UniProtKB-EC"/>
</dbReference>
<dbReference type="AlphaFoldDB" id="A0AAD4NX26"/>
<keyword evidence="4 6" id="KW-0863">Zinc-finger</keyword>
<dbReference type="InterPro" id="IPR013083">
    <property type="entry name" value="Znf_RING/FYVE/PHD"/>
</dbReference>
<dbReference type="InterPro" id="IPR011016">
    <property type="entry name" value="Znf_RING-CH"/>
</dbReference>
<dbReference type="SMART" id="SM00744">
    <property type="entry name" value="RINGv"/>
    <property type="match status" value="1"/>
</dbReference>
<dbReference type="GO" id="GO:0008270">
    <property type="term" value="F:zinc ion binding"/>
    <property type="evidence" value="ECO:0007669"/>
    <property type="project" value="UniProtKB-KW"/>
</dbReference>
<evidence type="ECO:0000256" key="3">
    <source>
        <dbReference type="ARBA" id="ARBA00022723"/>
    </source>
</evidence>
<evidence type="ECO:0000256" key="4">
    <source>
        <dbReference type="ARBA" id="ARBA00022771"/>
    </source>
</evidence>
<sequence>MDDYYHCDRNTKFDIIGEFDNSDSHEFKIKLNFYFKEDISNWILHQDSTTPQLTQVNPTSNCLAASLIVTVRGFLSRDSLQEAAGKTIGDGLLHNHEIDQLINLAWKEVLKVCKTTGTLPTSGVLRLACMIFITHRHIYGVESDDCHRMVPAAESSFKLLEEYEVVDEESCCSVCLEEMGGGAALRMPCSHVFHGGCIQKWLRRSHYCPLCRYQMPTEE</sequence>
<dbReference type="InterPro" id="IPR001841">
    <property type="entry name" value="Znf_RING"/>
</dbReference>
<keyword evidence="9" id="KW-1185">Reference proteome</keyword>
<dbReference type="Pfam" id="PF13639">
    <property type="entry name" value="zf-RING_2"/>
    <property type="match status" value="1"/>
</dbReference>
<evidence type="ECO:0000256" key="5">
    <source>
        <dbReference type="ARBA" id="ARBA00022833"/>
    </source>
</evidence>
<feature type="domain" description="RING-type" evidence="7">
    <location>
        <begin position="172"/>
        <end position="212"/>
    </location>
</feature>
<dbReference type="GO" id="GO:0016567">
    <property type="term" value="P:protein ubiquitination"/>
    <property type="evidence" value="ECO:0007669"/>
    <property type="project" value="TreeGrafter"/>
</dbReference>
<evidence type="ECO:0000256" key="1">
    <source>
        <dbReference type="ARBA" id="ARBA00000900"/>
    </source>
</evidence>
<dbReference type="SUPFAM" id="SSF57850">
    <property type="entry name" value="RING/U-box"/>
    <property type="match status" value="1"/>
</dbReference>
<comment type="catalytic activity">
    <reaction evidence="1">
        <text>S-ubiquitinyl-[E2 ubiquitin-conjugating enzyme]-L-cysteine + [acceptor protein]-L-lysine = [E2 ubiquitin-conjugating enzyme]-L-cysteine + N(6)-ubiquitinyl-[acceptor protein]-L-lysine.</text>
        <dbReference type="EC" id="2.3.2.27"/>
    </reaction>
</comment>
<dbReference type="Proteomes" id="UP001190926">
    <property type="component" value="Unassembled WGS sequence"/>
</dbReference>
<dbReference type="PANTHER" id="PTHR15710:SF77">
    <property type="entry name" value="RING-H2 FINGER PROTEIN ATL21B"/>
    <property type="match status" value="1"/>
</dbReference>
<comment type="caution">
    <text evidence="8">The sequence shown here is derived from an EMBL/GenBank/DDBJ whole genome shotgun (WGS) entry which is preliminary data.</text>
</comment>
<name>A0AAD4NX26_PERFH</name>
<accession>A0AAD4NX26</accession>